<protein>
    <submittedName>
        <fullName evidence="1">Uncharacterized protein</fullName>
    </submittedName>
</protein>
<evidence type="ECO:0000313" key="1">
    <source>
        <dbReference type="EMBL" id="OAJ42787.1"/>
    </source>
</evidence>
<reference evidence="1 2" key="1">
    <citation type="submission" date="2006-10" db="EMBL/GenBank/DDBJ databases">
        <title>The Genome Sequence of Batrachochytrium dendrobatidis JEL423.</title>
        <authorList>
            <consortium name="The Broad Institute Genome Sequencing Platform"/>
            <person name="Birren B."/>
            <person name="Lander E."/>
            <person name="Galagan J."/>
            <person name="Cuomo C."/>
            <person name="Devon K."/>
            <person name="Jaffe D."/>
            <person name="Butler J."/>
            <person name="Alvarez P."/>
            <person name="Gnerre S."/>
            <person name="Grabherr M."/>
            <person name="Kleber M."/>
            <person name="Mauceli E."/>
            <person name="Brockman W."/>
            <person name="Young S."/>
            <person name="LaButti K."/>
            <person name="Sykes S."/>
            <person name="DeCaprio D."/>
            <person name="Crawford M."/>
            <person name="Koehrsen M."/>
            <person name="Engels R."/>
            <person name="Montgomery P."/>
            <person name="Pearson M."/>
            <person name="Howarth C."/>
            <person name="Larson L."/>
            <person name="White J."/>
            <person name="O'Leary S."/>
            <person name="Kodira C."/>
            <person name="Zeng Q."/>
            <person name="Yandava C."/>
            <person name="Alvarado L."/>
            <person name="Longcore J."/>
            <person name="James T."/>
        </authorList>
    </citation>
    <scope>NUCLEOTIDE SEQUENCE [LARGE SCALE GENOMIC DNA]</scope>
    <source>
        <strain evidence="1 2">JEL423</strain>
    </source>
</reference>
<dbReference type="AlphaFoldDB" id="A0A177WRN4"/>
<organism evidence="1 2">
    <name type="scientific">Batrachochytrium dendrobatidis (strain JEL423)</name>
    <dbReference type="NCBI Taxonomy" id="403673"/>
    <lineage>
        <taxon>Eukaryota</taxon>
        <taxon>Fungi</taxon>
        <taxon>Fungi incertae sedis</taxon>
        <taxon>Chytridiomycota</taxon>
        <taxon>Chytridiomycota incertae sedis</taxon>
        <taxon>Chytridiomycetes</taxon>
        <taxon>Rhizophydiales</taxon>
        <taxon>Rhizophydiales incertae sedis</taxon>
        <taxon>Batrachochytrium</taxon>
    </lineage>
</organism>
<evidence type="ECO:0000313" key="2">
    <source>
        <dbReference type="Proteomes" id="UP000077115"/>
    </source>
</evidence>
<proteinExistence type="predicted"/>
<dbReference type="VEuPathDB" id="FungiDB:BDEG_26199"/>
<dbReference type="OrthoDB" id="2134936at2759"/>
<accession>A0A177WRN4</accession>
<reference evidence="1 2" key="2">
    <citation type="submission" date="2016-05" db="EMBL/GenBank/DDBJ databases">
        <title>Lineage-specific infection strategies underlie the spectrum of fungal disease in amphibians.</title>
        <authorList>
            <person name="Cuomo C.A."/>
            <person name="Farrer R.A."/>
            <person name="James T."/>
            <person name="Longcore J."/>
            <person name="Birren B."/>
        </authorList>
    </citation>
    <scope>NUCLEOTIDE SEQUENCE [LARGE SCALE GENOMIC DNA]</scope>
    <source>
        <strain evidence="1 2">JEL423</strain>
    </source>
</reference>
<sequence length="330" mass="36785">MLAEHSKTTITAAAAEEWVTGIHEDIGTQWFVPQDDSTLDAIMAATPHHSNSQLSKNNFAANSIHIGKPADREFVELATAEEISHSADMYPASDSSSYSQEPLAHLLDLQVEAPAELLELYAYEGPSNPQLMDRELDYAMQVETAAQSSNQAPVKVQHTTATVPISSYSSQAIRNNEQLLESVLLEQSNIEKMNSLTKAVFAQIDEQLAPVSDDTRTVQDVYAVFNGSRAVDGEEIMNRLLTEARRIQWEHAAATPKPKSTKAVHYLHLLAKKRSLKNTVLSEREKQILFSVYHKLNDIGTLEHDEFLDTLFHKAIHIVDRHTIDCSSKL</sequence>
<name>A0A177WRN4_BATDL</name>
<gene>
    <name evidence="1" type="ORF">BDEG_26199</name>
</gene>
<dbReference type="Proteomes" id="UP000077115">
    <property type="component" value="Unassembled WGS sequence"/>
</dbReference>
<dbReference type="EMBL" id="DS022308">
    <property type="protein sequence ID" value="OAJ42787.1"/>
    <property type="molecule type" value="Genomic_DNA"/>
</dbReference>